<keyword evidence="11" id="KW-0472">Membrane</keyword>
<evidence type="ECO:0000313" key="14">
    <source>
        <dbReference type="Proteomes" id="UP001652660"/>
    </source>
</evidence>
<comment type="subcellular location">
    <subcellularLocation>
        <location evidence="1">Peroxisome membrane</location>
        <topology evidence="1">Multi-pass membrane protein</topology>
    </subcellularLocation>
</comment>
<keyword evidence="14" id="KW-1185">Reference proteome</keyword>
<evidence type="ECO:0000256" key="5">
    <source>
        <dbReference type="ARBA" id="ARBA00022692"/>
    </source>
</evidence>
<evidence type="ECO:0000256" key="7">
    <source>
        <dbReference type="ARBA" id="ARBA00022771"/>
    </source>
</evidence>
<dbReference type="Proteomes" id="UP001652660">
    <property type="component" value="Chromosome 9c"/>
</dbReference>
<evidence type="ECO:0000256" key="3">
    <source>
        <dbReference type="ARBA" id="ARBA00008704"/>
    </source>
</evidence>
<evidence type="ECO:0000256" key="11">
    <source>
        <dbReference type="ARBA" id="ARBA00023136"/>
    </source>
</evidence>
<keyword evidence="6" id="KW-0479">Metal-binding</keyword>
<evidence type="ECO:0000256" key="2">
    <source>
        <dbReference type="ARBA" id="ARBA00004906"/>
    </source>
</evidence>
<dbReference type="Pfam" id="PF04757">
    <property type="entry name" value="Pex2_Pex12"/>
    <property type="match status" value="1"/>
</dbReference>
<dbReference type="PANTHER" id="PTHR12888">
    <property type="entry name" value="PEROXISOME ASSEMBLY PROTEIN 12 PEROXIN-12"/>
    <property type="match status" value="1"/>
</dbReference>
<keyword evidence="10" id="KW-1133">Transmembrane helix</keyword>
<keyword evidence="5" id="KW-0812">Transmembrane</keyword>
<keyword evidence="7" id="KW-0863">Zinc-finger</keyword>
<keyword evidence="8" id="KW-0862">Zinc</keyword>
<keyword evidence="9" id="KW-0653">Protein transport</keyword>
<evidence type="ECO:0000256" key="9">
    <source>
        <dbReference type="ARBA" id="ARBA00022927"/>
    </source>
</evidence>
<dbReference type="InterPro" id="IPR006845">
    <property type="entry name" value="Pex_N"/>
</dbReference>
<evidence type="ECO:0000256" key="1">
    <source>
        <dbReference type="ARBA" id="ARBA00004585"/>
    </source>
</evidence>
<dbReference type="GeneID" id="113707787"/>
<keyword evidence="12" id="KW-0576">Peroxisome</keyword>
<evidence type="ECO:0000256" key="12">
    <source>
        <dbReference type="ARBA" id="ARBA00023140"/>
    </source>
</evidence>
<comment type="pathway">
    <text evidence="2">Protein modification; protein ubiquitination.</text>
</comment>
<dbReference type="PANTHER" id="PTHR12888:SF0">
    <property type="entry name" value="PEROXISOME ASSEMBLY PROTEIN 12"/>
    <property type="match status" value="1"/>
</dbReference>
<proteinExistence type="inferred from homology"/>
<dbReference type="RefSeq" id="XP_071921121.1">
    <property type="nucleotide sequence ID" value="XM_072065020.1"/>
</dbReference>
<evidence type="ECO:0000256" key="10">
    <source>
        <dbReference type="ARBA" id="ARBA00022989"/>
    </source>
</evidence>
<gene>
    <name evidence="15" type="primary">LOC113707787</name>
</gene>
<keyword evidence="4" id="KW-0813">Transport</keyword>
<comment type="similarity">
    <text evidence="3">Belongs to the pex2/pex10/pex12 family.</text>
</comment>
<evidence type="ECO:0000256" key="8">
    <source>
        <dbReference type="ARBA" id="ARBA00022833"/>
    </source>
</evidence>
<evidence type="ECO:0000256" key="4">
    <source>
        <dbReference type="ARBA" id="ARBA00022448"/>
    </source>
</evidence>
<name>A0ABM4VNL0_COFAR</name>
<evidence type="ECO:0000256" key="6">
    <source>
        <dbReference type="ARBA" id="ARBA00022723"/>
    </source>
</evidence>
<accession>A0ABM4VNL0</accession>
<dbReference type="InterPro" id="IPR017375">
    <property type="entry name" value="PEX12"/>
</dbReference>
<feature type="domain" description="Pex N-terminal" evidence="13">
    <location>
        <begin position="4"/>
        <end position="198"/>
    </location>
</feature>
<organism evidence="14 15">
    <name type="scientific">Coffea arabica</name>
    <name type="common">Arabian coffee</name>
    <dbReference type="NCBI Taxonomy" id="13443"/>
    <lineage>
        <taxon>Eukaryota</taxon>
        <taxon>Viridiplantae</taxon>
        <taxon>Streptophyta</taxon>
        <taxon>Embryophyta</taxon>
        <taxon>Tracheophyta</taxon>
        <taxon>Spermatophyta</taxon>
        <taxon>Magnoliopsida</taxon>
        <taxon>eudicotyledons</taxon>
        <taxon>Gunneridae</taxon>
        <taxon>Pentapetalae</taxon>
        <taxon>asterids</taxon>
        <taxon>lamiids</taxon>
        <taxon>Gentianales</taxon>
        <taxon>Rubiaceae</taxon>
        <taxon>Ixoroideae</taxon>
        <taxon>Gardenieae complex</taxon>
        <taxon>Bertiereae - Coffeeae clade</taxon>
        <taxon>Coffeeae</taxon>
        <taxon>Coffea</taxon>
    </lineage>
</organism>
<protein>
    <submittedName>
        <fullName evidence="15">Peroxisome biogenesis protein 12-like isoform X1</fullName>
    </submittedName>
</protein>
<evidence type="ECO:0000313" key="15">
    <source>
        <dbReference type="RefSeq" id="XP_071921121.1"/>
    </source>
</evidence>
<reference evidence="15" key="1">
    <citation type="submission" date="2025-08" db="UniProtKB">
        <authorList>
            <consortium name="RefSeq"/>
        </authorList>
    </citation>
    <scope>IDENTIFICATION</scope>
    <source>
        <tissue evidence="15">Leaves</tissue>
    </source>
</reference>
<sequence>MAAAQQLPSSLRAALTYSLGVLALRRPFIHKILDYEDEFFALLMLVLETHSLRTTDASFAESLYGLRRRAVNIKVKTKDNIHSKKKILPLDSPADAIHHNGLEKRQKILSVVFLVVLPYFRSKLQYVYNREREATLQASLWGEGEERFGNIDYFGGSGNSSASGSSSGEEASTTRRRVMKRIQKIIAACYPWIHAGSEGFVSRNFSMNASPNNFTLKKGNGDSAQEQKHSFF</sequence>
<evidence type="ECO:0000259" key="13">
    <source>
        <dbReference type="Pfam" id="PF04757"/>
    </source>
</evidence>